<keyword evidence="1" id="KW-0732">Signal</keyword>
<gene>
    <name evidence="2" type="ORF">L9G74_04255</name>
</gene>
<comment type="caution">
    <text evidence="2">The sequence shown here is derived from an EMBL/GenBank/DDBJ whole genome shotgun (WGS) entry which is preliminary data.</text>
</comment>
<dbReference type="RefSeq" id="WP_238895032.1">
    <property type="nucleotide sequence ID" value="NZ_JAKOGG010000002.1"/>
</dbReference>
<feature type="chain" id="PRO_5045208878" evidence="1">
    <location>
        <begin position="22"/>
        <end position="131"/>
    </location>
</feature>
<reference evidence="2 3" key="1">
    <citation type="submission" date="2022-02" db="EMBL/GenBank/DDBJ databases">
        <authorList>
            <person name="Zhuang L."/>
        </authorList>
    </citation>
    <scope>NUCLEOTIDE SEQUENCE [LARGE SCALE GENOMIC DNA]</scope>
    <source>
        <strain evidence="2 3">C32</strain>
    </source>
</reference>
<evidence type="ECO:0000256" key="1">
    <source>
        <dbReference type="SAM" id="SignalP"/>
    </source>
</evidence>
<keyword evidence="3" id="KW-1185">Reference proteome</keyword>
<organism evidence="2 3">
    <name type="scientific">Shewanella electrica</name>
    <dbReference type="NCBI Taxonomy" id="515560"/>
    <lineage>
        <taxon>Bacteria</taxon>
        <taxon>Pseudomonadati</taxon>
        <taxon>Pseudomonadota</taxon>
        <taxon>Gammaproteobacteria</taxon>
        <taxon>Alteromonadales</taxon>
        <taxon>Shewanellaceae</taxon>
        <taxon>Shewanella</taxon>
    </lineage>
</organism>
<evidence type="ECO:0000313" key="2">
    <source>
        <dbReference type="EMBL" id="MCS4555639.1"/>
    </source>
</evidence>
<evidence type="ECO:0000313" key="3">
    <source>
        <dbReference type="Proteomes" id="UP001201549"/>
    </source>
</evidence>
<feature type="signal peptide" evidence="1">
    <location>
        <begin position="1"/>
        <end position="21"/>
    </location>
</feature>
<name>A0ABT2FH48_9GAMM</name>
<dbReference type="EMBL" id="JAKOGG010000002">
    <property type="protein sequence ID" value="MCS4555639.1"/>
    <property type="molecule type" value="Genomic_DNA"/>
</dbReference>
<proteinExistence type="predicted"/>
<dbReference type="Proteomes" id="UP001201549">
    <property type="component" value="Unassembled WGS sequence"/>
</dbReference>
<accession>A0ABT2FH48</accession>
<sequence>MTTRAICLGAAMLCLSTSALAGEAEQAFSSELYQCAAYYDIGSQMVAAMNAPQMASVGDRLKNSAQQATELAGKYDTQEAVTQGIEQAKEQMMAATAGQGMGGLMKQYKDSCQQILANPEQRLNYWIMAKM</sequence>
<protein>
    <submittedName>
        <fullName evidence="2">Uncharacterized protein</fullName>
    </submittedName>
</protein>
<reference evidence="3" key="2">
    <citation type="submission" date="2023-07" db="EMBL/GenBank/DDBJ databases">
        <title>Shewanella mangrovi sp. nov., an acetaldehyde- degrading bacterium isolated from mangrove sediment.</title>
        <authorList>
            <person name="Liu Y."/>
        </authorList>
    </citation>
    <scope>NUCLEOTIDE SEQUENCE [LARGE SCALE GENOMIC DNA]</scope>
    <source>
        <strain evidence="3">C32</strain>
    </source>
</reference>